<gene>
    <name evidence="1" type="ORF">L798_13322</name>
</gene>
<name>A0A067R1B4_ZOONE</name>
<evidence type="ECO:0000313" key="2">
    <source>
        <dbReference type="Proteomes" id="UP000027135"/>
    </source>
</evidence>
<dbReference type="EMBL" id="KK852999">
    <property type="protein sequence ID" value="KDR12663.1"/>
    <property type="molecule type" value="Genomic_DNA"/>
</dbReference>
<organism evidence="1 2">
    <name type="scientific">Zootermopsis nevadensis</name>
    <name type="common">Dampwood termite</name>
    <dbReference type="NCBI Taxonomy" id="136037"/>
    <lineage>
        <taxon>Eukaryota</taxon>
        <taxon>Metazoa</taxon>
        <taxon>Ecdysozoa</taxon>
        <taxon>Arthropoda</taxon>
        <taxon>Hexapoda</taxon>
        <taxon>Insecta</taxon>
        <taxon>Pterygota</taxon>
        <taxon>Neoptera</taxon>
        <taxon>Polyneoptera</taxon>
        <taxon>Dictyoptera</taxon>
        <taxon>Blattodea</taxon>
        <taxon>Blattoidea</taxon>
        <taxon>Termitoidae</taxon>
        <taxon>Termopsidae</taxon>
        <taxon>Zootermopsis</taxon>
    </lineage>
</organism>
<dbReference type="OrthoDB" id="10386138at2759"/>
<sequence>MSFNVPENVFWSLAKEYNIIQAQSAGSPSKLNVAERKFKVMKHATENSLIIMEDICALKKKIRKLEHEKNIQYLSARNRFFLKMCADSISVVKRMNTDLAIILCKKHVILHLLQNAPKEESIHIPVHLHRTFINLVKGLQELCNFKVSIIDCFCKLSDVKWDENLQEMEPLKQQTLRNISILKKLLFDVCQLQISVDKMLHFAASFVRTFLDEVEMHSES</sequence>
<keyword evidence="2" id="KW-1185">Reference proteome</keyword>
<dbReference type="InParanoid" id="A0A067R1B4"/>
<proteinExistence type="predicted"/>
<reference evidence="1 2" key="1">
    <citation type="journal article" date="2014" name="Nat. Commun.">
        <title>Molecular traces of alternative social organization in a termite genome.</title>
        <authorList>
            <person name="Terrapon N."/>
            <person name="Li C."/>
            <person name="Robertson H.M."/>
            <person name="Ji L."/>
            <person name="Meng X."/>
            <person name="Booth W."/>
            <person name="Chen Z."/>
            <person name="Childers C.P."/>
            <person name="Glastad K.M."/>
            <person name="Gokhale K."/>
            <person name="Gowin J."/>
            <person name="Gronenberg W."/>
            <person name="Hermansen R.A."/>
            <person name="Hu H."/>
            <person name="Hunt B.G."/>
            <person name="Huylmans A.K."/>
            <person name="Khalil S.M."/>
            <person name="Mitchell R.D."/>
            <person name="Munoz-Torres M.C."/>
            <person name="Mustard J.A."/>
            <person name="Pan H."/>
            <person name="Reese J.T."/>
            <person name="Scharf M.E."/>
            <person name="Sun F."/>
            <person name="Vogel H."/>
            <person name="Xiao J."/>
            <person name="Yang W."/>
            <person name="Yang Z."/>
            <person name="Yang Z."/>
            <person name="Zhou J."/>
            <person name="Zhu J."/>
            <person name="Brent C.S."/>
            <person name="Elsik C.G."/>
            <person name="Goodisman M.A."/>
            <person name="Liberles D.A."/>
            <person name="Roe R.M."/>
            <person name="Vargo E.L."/>
            <person name="Vilcinskas A."/>
            <person name="Wang J."/>
            <person name="Bornberg-Bauer E."/>
            <person name="Korb J."/>
            <person name="Zhang G."/>
            <person name="Liebig J."/>
        </authorList>
    </citation>
    <scope>NUCLEOTIDE SEQUENCE [LARGE SCALE GENOMIC DNA]</scope>
    <source>
        <tissue evidence="1">Whole organism</tissue>
    </source>
</reference>
<accession>A0A067R1B4</accession>
<protein>
    <submittedName>
        <fullName evidence="1">Uncharacterized protein</fullName>
    </submittedName>
</protein>
<evidence type="ECO:0000313" key="1">
    <source>
        <dbReference type="EMBL" id="KDR12663.1"/>
    </source>
</evidence>
<dbReference type="AlphaFoldDB" id="A0A067R1B4"/>
<dbReference type="Proteomes" id="UP000027135">
    <property type="component" value="Unassembled WGS sequence"/>
</dbReference>